<sequence length="232" mass="26073">MEDGKLRIYVHQCEDERINSGFIAILPWVAFFVVLVLWYSESHSRVDRGYVRHHQGRPLRRRGMGGSRVERAVAGVVDWIAGMARPVPEAMPSNARRTRNFRNGRGTNRGRPHHSRPTEVHNDRGEVVGHRWSPAVQHYLDDRMVWTETAARGPSPSRSTHSSMPSLVDIETPTTGTTSAVTERPVEGVIDYEDEYDSAQNPTEPKEAHWSEVQTPWTAVDATVISTGAKTA</sequence>
<keyword evidence="2" id="KW-0812">Transmembrane</keyword>
<proteinExistence type="predicted"/>
<name>A0AAD7AWP5_9AGAR</name>
<keyword evidence="4" id="KW-1185">Reference proteome</keyword>
<evidence type="ECO:0000313" key="3">
    <source>
        <dbReference type="EMBL" id="KAJ7601844.1"/>
    </source>
</evidence>
<reference evidence="3" key="1">
    <citation type="submission" date="2023-03" db="EMBL/GenBank/DDBJ databases">
        <title>Massive genome expansion in bonnet fungi (Mycena s.s.) driven by repeated elements and novel gene families across ecological guilds.</title>
        <authorList>
            <consortium name="Lawrence Berkeley National Laboratory"/>
            <person name="Harder C.B."/>
            <person name="Miyauchi S."/>
            <person name="Viragh M."/>
            <person name="Kuo A."/>
            <person name="Thoen E."/>
            <person name="Andreopoulos B."/>
            <person name="Lu D."/>
            <person name="Skrede I."/>
            <person name="Drula E."/>
            <person name="Henrissat B."/>
            <person name="Morin E."/>
            <person name="Kohler A."/>
            <person name="Barry K."/>
            <person name="LaButti K."/>
            <person name="Morin E."/>
            <person name="Salamov A."/>
            <person name="Lipzen A."/>
            <person name="Mereny Z."/>
            <person name="Hegedus B."/>
            <person name="Baldrian P."/>
            <person name="Stursova M."/>
            <person name="Weitz H."/>
            <person name="Taylor A."/>
            <person name="Grigoriev I.V."/>
            <person name="Nagy L.G."/>
            <person name="Martin F."/>
            <person name="Kauserud H."/>
        </authorList>
    </citation>
    <scope>NUCLEOTIDE SEQUENCE</scope>
    <source>
        <strain evidence="3">9284</strain>
    </source>
</reference>
<organism evidence="3 4">
    <name type="scientific">Roridomyces roridus</name>
    <dbReference type="NCBI Taxonomy" id="1738132"/>
    <lineage>
        <taxon>Eukaryota</taxon>
        <taxon>Fungi</taxon>
        <taxon>Dikarya</taxon>
        <taxon>Basidiomycota</taxon>
        <taxon>Agaricomycotina</taxon>
        <taxon>Agaricomycetes</taxon>
        <taxon>Agaricomycetidae</taxon>
        <taxon>Agaricales</taxon>
        <taxon>Marasmiineae</taxon>
        <taxon>Mycenaceae</taxon>
        <taxon>Roridomyces</taxon>
    </lineage>
</organism>
<keyword evidence="2" id="KW-0472">Membrane</keyword>
<feature type="compositionally biased region" description="Low complexity" evidence="1">
    <location>
        <begin position="154"/>
        <end position="166"/>
    </location>
</feature>
<keyword evidence="2" id="KW-1133">Transmembrane helix</keyword>
<dbReference type="AlphaFoldDB" id="A0AAD7AWP5"/>
<dbReference type="EMBL" id="JARKIF010000303">
    <property type="protein sequence ID" value="KAJ7601844.1"/>
    <property type="molecule type" value="Genomic_DNA"/>
</dbReference>
<evidence type="ECO:0000256" key="1">
    <source>
        <dbReference type="SAM" id="MobiDB-lite"/>
    </source>
</evidence>
<gene>
    <name evidence="3" type="ORF">FB45DRAFT_1048158</name>
</gene>
<feature type="compositionally biased region" description="Basic residues" evidence="1">
    <location>
        <begin position="96"/>
        <end position="115"/>
    </location>
</feature>
<feature type="region of interest" description="Disordered" evidence="1">
    <location>
        <begin position="150"/>
        <end position="179"/>
    </location>
</feature>
<accession>A0AAD7AWP5</accession>
<protein>
    <recommendedName>
        <fullName evidence="5">Transmembrane protein</fullName>
    </recommendedName>
</protein>
<feature type="region of interest" description="Disordered" evidence="1">
    <location>
        <begin position="96"/>
        <end position="122"/>
    </location>
</feature>
<evidence type="ECO:0000313" key="4">
    <source>
        <dbReference type="Proteomes" id="UP001221142"/>
    </source>
</evidence>
<feature type="transmembrane region" description="Helical" evidence="2">
    <location>
        <begin position="21"/>
        <end position="39"/>
    </location>
</feature>
<evidence type="ECO:0008006" key="5">
    <source>
        <dbReference type="Google" id="ProtNLM"/>
    </source>
</evidence>
<evidence type="ECO:0000256" key="2">
    <source>
        <dbReference type="SAM" id="Phobius"/>
    </source>
</evidence>
<comment type="caution">
    <text evidence="3">The sequence shown here is derived from an EMBL/GenBank/DDBJ whole genome shotgun (WGS) entry which is preliminary data.</text>
</comment>
<dbReference type="Proteomes" id="UP001221142">
    <property type="component" value="Unassembled WGS sequence"/>
</dbReference>